<dbReference type="EMBL" id="WRXO01000006">
    <property type="protein sequence ID" value="MVT42928.1"/>
    <property type="molecule type" value="Genomic_DNA"/>
</dbReference>
<evidence type="ECO:0000313" key="4">
    <source>
        <dbReference type="Proteomes" id="UP000468388"/>
    </source>
</evidence>
<keyword evidence="1" id="KW-0472">Membrane</keyword>
<proteinExistence type="predicted"/>
<keyword evidence="1" id="KW-1133">Transmembrane helix</keyword>
<dbReference type="PANTHER" id="PTHR19353">
    <property type="entry name" value="FATTY ACID DESATURASE 2"/>
    <property type="match status" value="1"/>
</dbReference>
<feature type="domain" description="Fatty acid desaturase" evidence="2">
    <location>
        <begin position="28"/>
        <end position="305"/>
    </location>
</feature>
<keyword evidence="4" id="KW-1185">Reference proteome</keyword>
<dbReference type="InterPro" id="IPR005804">
    <property type="entry name" value="FA_desaturase_dom"/>
</dbReference>
<dbReference type="Proteomes" id="UP000468388">
    <property type="component" value="Unassembled WGS sequence"/>
</dbReference>
<dbReference type="InterPro" id="IPR012171">
    <property type="entry name" value="Fatty_acid_desaturase"/>
</dbReference>
<sequence length="326" mass="38071">MWVKTIVMLALYFVPYVLMVTGVGAGNLWLFFGLWFLMGMGMSGIGTAVMHDANHGTYSPDKKVNNFISHILEIIGGYTVTWKIQHNVLHHTYTNVAGLDEDIDSIILLRFSPRQPRYWFHRYQYIYAWFFYMIMTLFWMTAKDYLQVVRYKQHDLLIKQKVSLKQALLRITVYKLFYYAYILVLPILFAGQPWYFVVMGFLLMHFTAGLFLSCIFQPSHVVEESAFASPLQMDGKRHMEDTWAVHEVANTTDFAPHNHILSWFIGGLNYQIEHHLFPGICHVHYTKIAPIVQSVAEDYGLPYHVQPTFLQALRKHAEMLKMLGRE</sequence>
<dbReference type="GO" id="GO:0016717">
    <property type="term" value="F:oxidoreductase activity, acting on paired donors, with oxidation of a pair of donors resulting in the reduction of molecular oxygen to two molecules of water"/>
    <property type="evidence" value="ECO:0007669"/>
    <property type="project" value="TreeGrafter"/>
</dbReference>
<evidence type="ECO:0000313" key="3">
    <source>
        <dbReference type="EMBL" id="MVT42928.1"/>
    </source>
</evidence>
<evidence type="ECO:0000259" key="2">
    <source>
        <dbReference type="Pfam" id="PF00487"/>
    </source>
</evidence>
<reference evidence="3 4" key="1">
    <citation type="submission" date="2019-12" db="EMBL/GenBank/DDBJ databases">
        <title>The draft genomic sequence of strain Chitinophaga oryziterrae JCM 16595.</title>
        <authorList>
            <person name="Zhang X."/>
        </authorList>
    </citation>
    <scope>NUCLEOTIDE SEQUENCE [LARGE SCALE GENOMIC DNA]</scope>
    <source>
        <strain evidence="3 4">JCM 16595</strain>
    </source>
</reference>
<dbReference type="PIRSF" id="PIRSF015921">
    <property type="entry name" value="FA_sphinglp_des"/>
    <property type="match status" value="1"/>
</dbReference>
<dbReference type="GO" id="GO:0016020">
    <property type="term" value="C:membrane"/>
    <property type="evidence" value="ECO:0007669"/>
    <property type="project" value="TreeGrafter"/>
</dbReference>
<keyword evidence="1" id="KW-0812">Transmembrane</keyword>
<dbReference type="Pfam" id="PF00487">
    <property type="entry name" value="FA_desaturase"/>
    <property type="match status" value="1"/>
</dbReference>
<feature type="transmembrane region" description="Helical" evidence="1">
    <location>
        <begin position="12"/>
        <end position="37"/>
    </location>
</feature>
<dbReference type="GO" id="GO:0008610">
    <property type="term" value="P:lipid biosynthetic process"/>
    <property type="evidence" value="ECO:0007669"/>
    <property type="project" value="UniProtKB-ARBA"/>
</dbReference>
<accession>A0A6N8JF28</accession>
<organism evidence="3 4">
    <name type="scientific">Chitinophaga oryziterrae</name>
    <dbReference type="NCBI Taxonomy" id="1031224"/>
    <lineage>
        <taxon>Bacteria</taxon>
        <taxon>Pseudomonadati</taxon>
        <taxon>Bacteroidota</taxon>
        <taxon>Chitinophagia</taxon>
        <taxon>Chitinophagales</taxon>
        <taxon>Chitinophagaceae</taxon>
        <taxon>Chitinophaga</taxon>
    </lineage>
</organism>
<feature type="transmembrane region" description="Helical" evidence="1">
    <location>
        <begin position="126"/>
        <end position="146"/>
    </location>
</feature>
<gene>
    <name evidence="3" type="ORF">GO495_20195</name>
</gene>
<evidence type="ECO:0000256" key="1">
    <source>
        <dbReference type="SAM" id="Phobius"/>
    </source>
</evidence>
<dbReference type="PANTHER" id="PTHR19353:SF19">
    <property type="entry name" value="DELTA(5) FATTY ACID DESATURASE C-RELATED"/>
    <property type="match status" value="1"/>
</dbReference>
<dbReference type="AlphaFoldDB" id="A0A6N8JF28"/>
<feature type="transmembrane region" description="Helical" evidence="1">
    <location>
        <begin position="194"/>
        <end position="216"/>
    </location>
</feature>
<feature type="transmembrane region" description="Helical" evidence="1">
    <location>
        <begin position="167"/>
        <end position="188"/>
    </location>
</feature>
<dbReference type="OrthoDB" id="104711at2"/>
<name>A0A6N8JF28_9BACT</name>
<dbReference type="CDD" id="cd03506">
    <property type="entry name" value="Delta6-FADS-like"/>
    <property type="match status" value="1"/>
</dbReference>
<protein>
    <submittedName>
        <fullName evidence="3">Acyl-CoA desaturase</fullName>
    </submittedName>
</protein>
<comment type="caution">
    <text evidence="3">The sequence shown here is derived from an EMBL/GenBank/DDBJ whole genome shotgun (WGS) entry which is preliminary data.</text>
</comment>